<dbReference type="AlphaFoldDB" id="A0A9N8YJX4"/>
<organism evidence="1 2">
    <name type="scientific">Ambispora gerdemannii</name>
    <dbReference type="NCBI Taxonomy" id="144530"/>
    <lineage>
        <taxon>Eukaryota</taxon>
        <taxon>Fungi</taxon>
        <taxon>Fungi incertae sedis</taxon>
        <taxon>Mucoromycota</taxon>
        <taxon>Glomeromycotina</taxon>
        <taxon>Glomeromycetes</taxon>
        <taxon>Archaeosporales</taxon>
        <taxon>Ambisporaceae</taxon>
        <taxon>Ambispora</taxon>
    </lineage>
</organism>
<comment type="caution">
    <text evidence="1">The sequence shown here is derived from an EMBL/GenBank/DDBJ whole genome shotgun (WGS) entry which is preliminary data.</text>
</comment>
<evidence type="ECO:0000313" key="1">
    <source>
        <dbReference type="EMBL" id="CAG8433409.1"/>
    </source>
</evidence>
<protein>
    <submittedName>
        <fullName evidence="1">8122_t:CDS:1</fullName>
    </submittedName>
</protein>
<dbReference type="EMBL" id="CAJVPL010000005">
    <property type="protein sequence ID" value="CAG8433409.1"/>
    <property type="molecule type" value="Genomic_DNA"/>
</dbReference>
<feature type="non-terminal residue" evidence="1">
    <location>
        <position position="1"/>
    </location>
</feature>
<reference evidence="1" key="1">
    <citation type="submission" date="2021-06" db="EMBL/GenBank/DDBJ databases">
        <authorList>
            <person name="Kallberg Y."/>
            <person name="Tangrot J."/>
            <person name="Rosling A."/>
        </authorList>
    </citation>
    <scope>NUCLEOTIDE SEQUENCE</scope>
    <source>
        <strain evidence="1">MT106</strain>
    </source>
</reference>
<proteinExistence type="predicted"/>
<name>A0A9N8YJX4_9GLOM</name>
<dbReference type="Proteomes" id="UP000789831">
    <property type="component" value="Unassembled WGS sequence"/>
</dbReference>
<sequence length="61" mass="6562">TSESSDSGSESSSSSSDSNNKLDLALKAVIDSWKESKSLKGCLLKQFKINVLSIQHDSSEQ</sequence>
<keyword evidence="2" id="KW-1185">Reference proteome</keyword>
<evidence type="ECO:0000313" key="2">
    <source>
        <dbReference type="Proteomes" id="UP000789831"/>
    </source>
</evidence>
<gene>
    <name evidence="1" type="ORF">AGERDE_LOCUS126</name>
</gene>
<accession>A0A9N8YJX4</accession>